<reference evidence="3" key="1">
    <citation type="submission" date="2020-05" db="EMBL/GenBank/DDBJ databases">
        <authorList>
            <person name="Chiriac C."/>
            <person name="Salcher M."/>
            <person name="Ghai R."/>
            <person name="Kavagutti S V."/>
        </authorList>
    </citation>
    <scope>NUCLEOTIDE SEQUENCE</scope>
</reference>
<sequence>MTTNADTRRVLTDTDSFVFPVDVSRRATTGAQPVLPRLRPDQVARGLATFGSELALACAAWEGGAEAEAMTVLRAPVARSTTDAVLGPLATRDRDRVAELVLAWVDSLGPVIAADRPPARWSRVRRAERRARQGLEGALADLHVERPPVAAVELAAGVQVPIAAGAWLLVLLAEHPEAAELAREHGLAAEVAWEVLRLRPPTWVSARMTTRDVTVGEGRVPAHAVVLVSPLLLGLDDAHVPPGTSHPEEFDPARWSGTDVRPGAWLPFGAGPHACPGRSLGLAQLTALARWALGRRVTLVTPARIDQTRGIFPSPARLRCLPGPSPVEE</sequence>
<dbReference type="InterPro" id="IPR036396">
    <property type="entry name" value="Cyt_P450_sf"/>
</dbReference>
<dbReference type="Pfam" id="PF00067">
    <property type="entry name" value="p450"/>
    <property type="match status" value="1"/>
</dbReference>
<dbReference type="GO" id="GO:0005506">
    <property type="term" value="F:iron ion binding"/>
    <property type="evidence" value="ECO:0007669"/>
    <property type="project" value="InterPro"/>
</dbReference>
<dbReference type="SUPFAM" id="SSF48264">
    <property type="entry name" value="Cytochrome P450"/>
    <property type="match status" value="1"/>
</dbReference>
<dbReference type="InterPro" id="IPR001128">
    <property type="entry name" value="Cyt_P450"/>
</dbReference>
<gene>
    <name evidence="3" type="ORF">UFOPK2761_03064</name>
</gene>
<proteinExistence type="inferred from homology"/>
<evidence type="ECO:0000313" key="3">
    <source>
        <dbReference type="EMBL" id="CAB4766096.1"/>
    </source>
</evidence>
<dbReference type="EMBL" id="CAEZYQ010000034">
    <property type="protein sequence ID" value="CAB4766096.1"/>
    <property type="molecule type" value="Genomic_DNA"/>
</dbReference>
<comment type="similarity">
    <text evidence="2">Belongs to the cytochrome P450 family.</text>
</comment>
<dbReference type="AlphaFoldDB" id="A0A6J6V367"/>
<dbReference type="GO" id="GO:0016705">
    <property type="term" value="F:oxidoreductase activity, acting on paired donors, with incorporation or reduction of molecular oxygen"/>
    <property type="evidence" value="ECO:0007669"/>
    <property type="project" value="InterPro"/>
</dbReference>
<dbReference type="PROSITE" id="PS00086">
    <property type="entry name" value="CYTOCHROME_P450"/>
    <property type="match status" value="1"/>
</dbReference>
<dbReference type="Gene3D" id="1.10.630.10">
    <property type="entry name" value="Cytochrome P450"/>
    <property type="match status" value="1"/>
</dbReference>
<dbReference type="GO" id="GO:0004497">
    <property type="term" value="F:monooxygenase activity"/>
    <property type="evidence" value="ECO:0007669"/>
    <property type="project" value="InterPro"/>
</dbReference>
<name>A0A6J6V367_9ZZZZ</name>
<dbReference type="GO" id="GO:0020037">
    <property type="term" value="F:heme binding"/>
    <property type="evidence" value="ECO:0007669"/>
    <property type="project" value="InterPro"/>
</dbReference>
<dbReference type="InterPro" id="IPR017972">
    <property type="entry name" value="Cyt_P450_CS"/>
</dbReference>
<dbReference type="PRINTS" id="PR00385">
    <property type="entry name" value="P450"/>
</dbReference>
<evidence type="ECO:0000256" key="2">
    <source>
        <dbReference type="ARBA" id="ARBA00010617"/>
    </source>
</evidence>
<organism evidence="3">
    <name type="scientific">freshwater metagenome</name>
    <dbReference type="NCBI Taxonomy" id="449393"/>
    <lineage>
        <taxon>unclassified sequences</taxon>
        <taxon>metagenomes</taxon>
        <taxon>ecological metagenomes</taxon>
    </lineage>
</organism>
<comment type="cofactor">
    <cofactor evidence="1">
        <name>heme</name>
        <dbReference type="ChEBI" id="CHEBI:30413"/>
    </cofactor>
</comment>
<dbReference type="CDD" id="cd00302">
    <property type="entry name" value="cytochrome_P450"/>
    <property type="match status" value="1"/>
</dbReference>
<dbReference type="PANTHER" id="PTHR24305">
    <property type="entry name" value="CYTOCHROME P450"/>
    <property type="match status" value="1"/>
</dbReference>
<dbReference type="InterPro" id="IPR050121">
    <property type="entry name" value="Cytochrome_P450_monoxygenase"/>
</dbReference>
<accession>A0A6J6V367</accession>
<dbReference type="PANTHER" id="PTHR24305:SF166">
    <property type="entry name" value="CYTOCHROME P450 12A4, MITOCHONDRIAL-RELATED"/>
    <property type="match status" value="1"/>
</dbReference>
<protein>
    <submittedName>
        <fullName evidence="3">Unannotated protein</fullName>
    </submittedName>
</protein>
<evidence type="ECO:0000256" key="1">
    <source>
        <dbReference type="ARBA" id="ARBA00001971"/>
    </source>
</evidence>